<evidence type="ECO:0000313" key="4">
    <source>
        <dbReference type="EMBL" id="AMP08996.1"/>
    </source>
</evidence>
<dbReference type="PATRIC" id="fig|279058.17.peg.1292"/>
<keyword evidence="5" id="KW-1185">Reference proteome</keyword>
<reference evidence="4 5" key="1">
    <citation type="submission" date="2015-11" db="EMBL/GenBank/DDBJ databases">
        <title>Exploring the genomic traits of fungus-feeding bacterial genus Collimonas.</title>
        <authorList>
            <person name="Song C."/>
            <person name="Schmidt R."/>
            <person name="de Jager V."/>
            <person name="Krzyzanowska D."/>
            <person name="Jongedijk E."/>
            <person name="Cankar K."/>
            <person name="Beekwilder J."/>
            <person name="van Veen A."/>
            <person name="de Boer W."/>
            <person name="van Veen J.A."/>
            <person name="Garbeva P."/>
        </authorList>
    </citation>
    <scope>NUCLEOTIDE SEQUENCE [LARGE SCALE GENOMIC DNA]</scope>
    <source>
        <strain evidence="4 5">Ter282</strain>
    </source>
</reference>
<dbReference type="SUPFAM" id="SSF51735">
    <property type="entry name" value="NAD(P)-binding Rossmann-fold domains"/>
    <property type="match status" value="1"/>
</dbReference>
<organism evidence="4 5">
    <name type="scientific">Collimonas arenae</name>
    <dbReference type="NCBI Taxonomy" id="279058"/>
    <lineage>
        <taxon>Bacteria</taxon>
        <taxon>Pseudomonadati</taxon>
        <taxon>Pseudomonadota</taxon>
        <taxon>Betaproteobacteria</taxon>
        <taxon>Burkholderiales</taxon>
        <taxon>Oxalobacteraceae</taxon>
        <taxon>Collimonas</taxon>
    </lineage>
</organism>
<dbReference type="SUPFAM" id="SSF55347">
    <property type="entry name" value="Glyceraldehyde-3-phosphate dehydrogenase-like, C-terminal domain"/>
    <property type="match status" value="1"/>
</dbReference>
<dbReference type="PANTHER" id="PTHR11133">
    <property type="entry name" value="SACCHAROPINE DEHYDROGENASE"/>
    <property type="match status" value="1"/>
</dbReference>
<accession>A0A127PMS4</accession>
<dbReference type="GO" id="GO:0016491">
    <property type="term" value="F:oxidoreductase activity"/>
    <property type="evidence" value="ECO:0007669"/>
    <property type="project" value="UniProtKB-KW"/>
</dbReference>
<dbReference type="AlphaFoldDB" id="A0A127PMS4"/>
<dbReference type="OrthoDB" id="9769367at2"/>
<name>A0A127PMS4_9BURK</name>
<dbReference type="Gene3D" id="3.30.360.10">
    <property type="entry name" value="Dihydrodipicolinate Reductase, domain 2"/>
    <property type="match status" value="1"/>
</dbReference>
<evidence type="ECO:0000256" key="1">
    <source>
        <dbReference type="ARBA" id="ARBA00023002"/>
    </source>
</evidence>
<dbReference type="PANTHER" id="PTHR11133:SF22">
    <property type="entry name" value="ALPHA-AMINOADIPIC SEMIALDEHYDE SYNTHASE, MITOCHONDRIAL"/>
    <property type="match status" value="1"/>
</dbReference>
<dbReference type="InterPro" id="IPR005097">
    <property type="entry name" value="Sacchrp_dh_NADP-bd"/>
</dbReference>
<dbReference type="Pfam" id="PF03435">
    <property type="entry name" value="Sacchrp_dh_NADP"/>
    <property type="match status" value="1"/>
</dbReference>
<sequence>MTTKLILLGAGKIGDAILNLLSHTGDYILTVADRDPERLQYVKQAGFPNVTTILADISHPPTVTKLITGHDVTLSACPYFLTPVIAAAAKAANSHYFDLTEDVESTRFVKLLAQDSNTAFVPQCGLAPGFISIVANDVASRFEQLHDVKMRVGALPTFPSNALKYNLTWSTDGLINEYCNPCEAIVDGILRETSPLEELEHFSLDGIDYEAFNTSGGLGTLCESLRDRVQNLDYKTVRYPGHRDIVKILVRDLQLGKLERRPILKEVLENSIPITKQDVVLTFVSVSGMRDGRLEQETYAKKIYSQHVNGQLLSAIQLTTAAGICAMVDLVVTGVLPQSGFVRQEQATLADFLSNRFGQFYASHSSGHAGFAPASNTDFNKLKAVA</sequence>
<protein>
    <recommendedName>
        <fullName evidence="6">Saccharopine dehydrogenase-like NADP-dependent oxidoreductase</fullName>
    </recommendedName>
</protein>
<evidence type="ECO:0000313" key="5">
    <source>
        <dbReference type="Proteomes" id="UP000071778"/>
    </source>
</evidence>
<dbReference type="Gene3D" id="3.40.50.720">
    <property type="entry name" value="NAD(P)-binding Rossmann-like Domain"/>
    <property type="match status" value="1"/>
</dbReference>
<evidence type="ECO:0000259" key="2">
    <source>
        <dbReference type="Pfam" id="PF03435"/>
    </source>
</evidence>
<gene>
    <name evidence="4" type="ORF">CAter282_1204</name>
</gene>
<dbReference type="InterPro" id="IPR032095">
    <property type="entry name" value="Sacchrp_dh-like_C"/>
</dbReference>
<dbReference type="InterPro" id="IPR036291">
    <property type="entry name" value="NAD(P)-bd_dom_sf"/>
</dbReference>
<evidence type="ECO:0008006" key="6">
    <source>
        <dbReference type="Google" id="ProtNLM"/>
    </source>
</evidence>
<dbReference type="InterPro" id="IPR051168">
    <property type="entry name" value="AASS"/>
</dbReference>
<proteinExistence type="predicted"/>
<feature type="domain" description="Saccharopine dehydrogenase NADP binding" evidence="2">
    <location>
        <begin position="6"/>
        <end position="100"/>
    </location>
</feature>
<dbReference type="EMBL" id="CP013235">
    <property type="protein sequence ID" value="AMP08996.1"/>
    <property type="molecule type" value="Genomic_DNA"/>
</dbReference>
<dbReference type="RefSeq" id="WP_061532649.1">
    <property type="nucleotide sequence ID" value="NZ_CP013233.1"/>
</dbReference>
<keyword evidence="1" id="KW-0560">Oxidoreductase</keyword>
<evidence type="ECO:0000259" key="3">
    <source>
        <dbReference type="Pfam" id="PF16653"/>
    </source>
</evidence>
<dbReference type="Pfam" id="PF16653">
    <property type="entry name" value="Sacchrp_dh_C"/>
    <property type="match status" value="1"/>
</dbReference>
<feature type="domain" description="Saccharopine dehydrogenase-like C-terminal" evidence="3">
    <location>
        <begin position="125"/>
        <end position="348"/>
    </location>
</feature>
<dbReference type="Proteomes" id="UP000071778">
    <property type="component" value="Chromosome"/>
</dbReference>